<accession>A0AAW0I0Y2</accession>
<keyword evidence="3" id="KW-1185">Reference proteome</keyword>
<evidence type="ECO:0000313" key="3">
    <source>
        <dbReference type="Proteomes" id="UP001488838"/>
    </source>
</evidence>
<evidence type="ECO:0000256" key="1">
    <source>
        <dbReference type="SAM" id="MobiDB-lite"/>
    </source>
</evidence>
<dbReference type="Proteomes" id="UP001488838">
    <property type="component" value="Unassembled WGS sequence"/>
</dbReference>
<gene>
    <name evidence="2" type="ORF">U0070_003051</name>
</gene>
<reference evidence="2 3" key="1">
    <citation type="journal article" date="2023" name="bioRxiv">
        <title>Conserved and derived expression patterns and positive selection on dental genes reveal complex evolutionary context of ever-growing rodent molars.</title>
        <authorList>
            <person name="Calamari Z.T."/>
            <person name="Song A."/>
            <person name="Cohen E."/>
            <person name="Akter M."/>
            <person name="Roy R.D."/>
            <person name="Hallikas O."/>
            <person name="Christensen M.M."/>
            <person name="Li P."/>
            <person name="Marangoni P."/>
            <person name="Jernvall J."/>
            <person name="Klein O.D."/>
        </authorList>
    </citation>
    <scope>NUCLEOTIDE SEQUENCE [LARGE SCALE GENOMIC DNA]</scope>
    <source>
        <strain evidence="2">V071</strain>
    </source>
</reference>
<feature type="region of interest" description="Disordered" evidence="1">
    <location>
        <begin position="52"/>
        <end position="97"/>
    </location>
</feature>
<comment type="caution">
    <text evidence="2">The sequence shown here is derived from an EMBL/GenBank/DDBJ whole genome shotgun (WGS) entry which is preliminary data.</text>
</comment>
<protein>
    <submittedName>
        <fullName evidence="2">Uncharacterized protein</fullName>
    </submittedName>
</protein>
<proteinExistence type="predicted"/>
<organism evidence="2 3">
    <name type="scientific">Myodes glareolus</name>
    <name type="common">Bank vole</name>
    <name type="synonym">Clethrionomys glareolus</name>
    <dbReference type="NCBI Taxonomy" id="447135"/>
    <lineage>
        <taxon>Eukaryota</taxon>
        <taxon>Metazoa</taxon>
        <taxon>Chordata</taxon>
        <taxon>Craniata</taxon>
        <taxon>Vertebrata</taxon>
        <taxon>Euteleostomi</taxon>
        <taxon>Mammalia</taxon>
        <taxon>Eutheria</taxon>
        <taxon>Euarchontoglires</taxon>
        <taxon>Glires</taxon>
        <taxon>Rodentia</taxon>
        <taxon>Myomorpha</taxon>
        <taxon>Muroidea</taxon>
        <taxon>Cricetidae</taxon>
        <taxon>Arvicolinae</taxon>
        <taxon>Myodes</taxon>
    </lineage>
</organism>
<name>A0AAW0I0Y2_MYOGA</name>
<dbReference type="Gene3D" id="1.10.238.10">
    <property type="entry name" value="EF-hand"/>
    <property type="match status" value="1"/>
</dbReference>
<dbReference type="AlphaFoldDB" id="A0AAW0I0Y2"/>
<evidence type="ECO:0000313" key="2">
    <source>
        <dbReference type="EMBL" id="KAK7807979.1"/>
    </source>
</evidence>
<dbReference type="EMBL" id="JBBHLL010000253">
    <property type="protein sequence ID" value="KAK7807979.1"/>
    <property type="molecule type" value="Genomic_DNA"/>
</dbReference>
<sequence>MTLAEATVGLHHWLSKRGTLVGQQQLMSGDGKILYSQHGDVMRALGQNSTKAKVAKIPGSPESGAMNREKSSGDRSLTTVTAKLRSVNLPPNKKIDT</sequence>